<comment type="caution">
    <text evidence="3">The sequence shown here is derived from an EMBL/GenBank/DDBJ whole genome shotgun (WGS) entry which is preliminary data.</text>
</comment>
<feature type="compositionally biased region" description="Low complexity" evidence="1">
    <location>
        <begin position="92"/>
        <end position="102"/>
    </location>
</feature>
<dbReference type="EMBL" id="JAYFUM010000015">
    <property type="protein sequence ID" value="MEA5140129.1"/>
    <property type="molecule type" value="Genomic_DNA"/>
</dbReference>
<evidence type="ECO:0000256" key="1">
    <source>
        <dbReference type="SAM" id="MobiDB-lite"/>
    </source>
</evidence>
<name>A0ABU5QBB6_9BACT</name>
<feature type="region of interest" description="Disordered" evidence="1">
    <location>
        <begin position="41"/>
        <end position="109"/>
    </location>
</feature>
<proteinExistence type="predicted"/>
<sequence>MKAIHIQPNTSGEVKNRFSLATLIFLTSIGFTTSFVGLAQEHRGDRGRDDNRGREENRGRNENRGRGDNHDNRGNGRESANRNDNHWDRNAGNQNRNDNYGYDNRRGEANRRPVIVNQQTVVYRNNTPNWRYASLPRRNSVVSVVPHTSISVSFGGINFRYDNGVYYRPYQNSYVVAPPPIGLRVNFLPPRHRVFTLYSRPYHYYNGTFYEYINNDYIVVAPPIGALVESIPAGYEKLQIDGDTYYIVDGVQYRAVLQNGEIWYEVIKIM</sequence>
<organism evidence="3 4">
    <name type="scientific">Arcicella rigui</name>
    <dbReference type="NCBI Taxonomy" id="797020"/>
    <lineage>
        <taxon>Bacteria</taxon>
        <taxon>Pseudomonadati</taxon>
        <taxon>Bacteroidota</taxon>
        <taxon>Cytophagia</taxon>
        <taxon>Cytophagales</taxon>
        <taxon>Flectobacillaceae</taxon>
        <taxon>Arcicella</taxon>
    </lineage>
</organism>
<evidence type="ECO:0000256" key="2">
    <source>
        <dbReference type="SAM" id="Phobius"/>
    </source>
</evidence>
<feature type="compositionally biased region" description="Basic and acidic residues" evidence="1">
    <location>
        <begin position="41"/>
        <end position="89"/>
    </location>
</feature>
<evidence type="ECO:0000313" key="4">
    <source>
        <dbReference type="Proteomes" id="UP001302949"/>
    </source>
</evidence>
<keyword evidence="4" id="KW-1185">Reference proteome</keyword>
<reference evidence="3 4" key="1">
    <citation type="submission" date="2023-12" db="EMBL/GenBank/DDBJ databases">
        <title>Novel species of the genus Arcicella isolated from rivers.</title>
        <authorList>
            <person name="Lu H."/>
        </authorList>
    </citation>
    <scope>NUCLEOTIDE SEQUENCE [LARGE SCALE GENOMIC DNA]</scope>
    <source>
        <strain evidence="3 4">KCTC 23307</strain>
    </source>
</reference>
<dbReference type="Proteomes" id="UP001302949">
    <property type="component" value="Unassembled WGS sequence"/>
</dbReference>
<keyword evidence="2" id="KW-0472">Membrane</keyword>
<keyword evidence="2" id="KW-1133">Transmembrane helix</keyword>
<dbReference type="RefSeq" id="WP_323297287.1">
    <property type="nucleotide sequence ID" value="NZ_JAYFUM010000015.1"/>
</dbReference>
<gene>
    <name evidence="3" type="ORF">VB248_13345</name>
</gene>
<accession>A0ABU5QBB6</accession>
<keyword evidence="2" id="KW-0812">Transmembrane</keyword>
<dbReference type="Pfam" id="PF20125">
    <property type="entry name" value="DUF6515"/>
    <property type="match status" value="1"/>
</dbReference>
<feature type="transmembrane region" description="Helical" evidence="2">
    <location>
        <begin position="18"/>
        <end position="39"/>
    </location>
</feature>
<dbReference type="InterPro" id="IPR045398">
    <property type="entry name" value="DUF6515"/>
</dbReference>
<protein>
    <submittedName>
        <fullName evidence="3">DUF6515 family protein</fullName>
    </submittedName>
</protein>
<evidence type="ECO:0000313" key="3">
    <source>
        <dbReference type="EMBL" id="MEA5140129.1"/>
    </source>
</evidence>